<comment type="caution">
    <text evidence="1">The sequence shown here is derived from an EMBL/GenBank/DDBJ whole genome shotgun (WGS) entry which is preliminary data.</text>
</comment>
<gene>
    <name evidence="1" type="primary">cyaC</name>
    <name evidence="1" type="ORF">GCM10011316_24540</name>
</gene>
<dbReference type="InterPro" id="IPR021445">
    <property type="entry name" value="DUF3095"/>
</dbReference>
<protein>
    <submittedName>
        <fullName evidence="1">Adenylate cyclase</fullName>
    </submittedName>
</protein>
<dbReference type="RefSeq" id="WP_150496657.1">
    <property type="nucleotide sequence ID" value="NZ_BMFA01000007.1"/>
</dbReference>
<dbReference type="OrthoDB" id="5342145at2"/>
<reference evidence="1" key="2">
    <citation type="submission" date="2020-09" db="EMBL/GenBank/DDBJ databases">
        <authorList>
            <person name="Sun Q."/>
            <person name="Zhou Y."/>
        </authorList>
    </citation>
    <scope>NUCLEOTIDE SEQUENCE</scope>
    <source>
        <strain evidence="1">CGMCC 1.12426</strain>
    </source>
</reference>
<organism evidence="1 2">
    <name type="scientific">Roseibium aquae</name>
    <dbReference type="NCBI Taxonomy" id="1323746"/>
    <lineage>
        <taxon>Bacteria</taxon>
        <taxon>Pseudomonadati</taxon>
        <taxon>Pseudomonadota</taxon>
        <taxon>Alphaproteobacteria</taxon>
        <taxon>Hyphomicrobiales</taxon>
        <taxon>Stappiaceae</taxon>
        <taxon>Roseibium</taxon>
    </lineage>
</organism>
<dbReference type="EMBL" id="BMFA01000007">
    <property type="protein sequence ID" value="GGB51639.1"/>
    <property type="molecule type" value="Genomic_DNA"/>
</dbReference>
<name>A0A916TN39_9HYPH</name>
<reference evidence="1" key="1">
    <citation type="journal article" date="2014" name="Int. J. Syst. Evol. Microbiol.">
        <title>Complete genome sequence of Corynebacterium casei LMG S-19264T (=DSM 44701T), isolated from a smear-ripened cheese.</title>
        <authorList>
            <consortium name="US DOE Joint Genome Institute (JGI-PGF)"/>
            <person name="Walter F."/>
            <person name="Albersmeier A."/>
            <person name="Kalinowski J."/>
            <person name="Ruckert C."/>
        </authorList>
    </citation>
    <scope>NUCLEOTIDE SEQUENCE</scope>
    <source>
        <strain evidence="1">CGMCC 1.12426</strain>
    </source>
</reference>
<proteinExistence type="predicted"/>
<evidence type="ECO:0000313" key="2">
    <source>
        <dbReference type="Proteomes" id="UP000605148"/>
    </source>
</evidence>
<accession>A0A916TN39</accession>
<sequence length="394" mass="42689">MTTDFYKNLPVFNDFAGVTDLSAYDPVPDDWVVLAADIVRSRDAIAQGRYREVNLVGAAVIAAVLNRLGRDRIPFVFGGDGALLLIPGQDIDAGRQALSGVAALARSAAGLALRIAAIPMEEIRRRGADIRLRKLELSPGNHLAMAVGGGFELADALLKNPEPDPRFAIEADPEVEPLLDGLSCRWEPIPAREDVVVTLIAKPSSPGELGALVQRICEAVGGDPLSSGASGRFLSEDRLKFRFPPTFLARETAILGGAHGRWKHGLRSALECLAFVWGSLTGRRVGPFEPRRYLGELVRNTDHRRLDDALRLVLDLTTDQADQLRARLEEARLAGKAEYGMHVSDEAMITCFVSDIGDGQHIHFIDGTDGGFARAAEDFDARKKANRGPDLKSA</sequence>
<keyword evidence="2" id="KW-1185">Reference proteome</keyword>
<dbReference type="AlphaFoldDB" id="A0A916TN39"/>
<dbReference type="Pfam" id="PF11294">
    <property type="entry name" value="DUF3095"/>
    <property type="match status" value="1"/>
</dbReference>
<evidence type="ECO:0000313" key="1">
    <source>
        <dbReference type="EMBL" id="GGB51639.1"/>
    </source>
</evidence>
<dbReference type="Proteomes" id="UP000605148">
    <property type="component" value="Unassembled WGS sequence"/>
</dbReference>